<evidence type="ECO:0000313" key="3">
    <source>
        <dbReference type="Proteomes" id="UP000221653"/>
    </source>
</evidence>
<dbReference type="STRING" id="1724.GCA_001044175_01821"/>
<gene>
    <name evidence="2" type="ORF">ATK06_0065</name>
</gene>
<dbReference type="InterPro" id="IPR038750">
    <property type="entry name" value="YczE/YyaS-like"/>
</dbReference>
<name>A0A2A9DK86_9CORY</name>
<dbReference type="Pfam" id="PF19700">
    <property type="entry name" value="DUF6198"/>
    <property type="match status" value="1"/>
</dbReference>
<dbReference type="PANTHER" id="PTHR40078:SF1">
    <property type="entry name" value="INTEGRAL MEMBRANE PROTEIN"/>
    <property type="match status" value="1"/>
</dbReference>
<keyword evidence="1" id="KW-0812">Transmembrane</keyword>
<evidence type="ECO:0000256" key="1">
    <source>
        <dbReference type="SAM" id="Phobius"/>
    </source>
</evidence>
<sequence>MVWRVFLLLVGIGIMSFGVSLTVVAGIGTTTNSSLPVALAAITDLSVGQLTIVFNFVYVAVQILLLRSRYQWIQLLQLVTGLIFGLLIDATAPLVEPLRPEHYWQELGLALIGVVGMGIGIGMQVGANLINLPGEGFVVAITSALRRRFGPRPRLHFGTVKTVSDLVHVAVAAALGLIFLGHLEGVREATIIAALSLGAISKTVLNRLPHYPPIVRPKE</sequence>
<keyword evidence="3" id="KW-1185">Reference proteome</keyword>
<keyword evidence="1" id="KW-1133">Transmembrane helix</keyword>
<feature type="transmembrane region" description="Helical" evidence="1">
    <location>
        <begin position="72"/>
        <end position="95"/>
    </location>
</feature>
<dbReference type="OrthoDB" id="87655at2"/>
<dbReference type="Proteomes" id="UP000221653">
    <property type="component" value="Unassembled WGS sequence"/>
</dbReference>
<keyword evidence="1" id="KW-0472">Membrane</keyword>
<feature type="transmembrane region" description="Helical" evidence="1">
    <location>
        <begin position="6"/>
        <end position="27"/>
    </location>
</feature>
<dbReference type="PANTHER" id="PTHR40078">
    <property type="entry name" value="INTEGRAL MEMBRANE PROTEIN-RELATED"/>
    <property type="match status" value="1"/>
</dbReference>
<protein>
    <submittedName>
        <fullName evidence="2">Putative membrane protein YczE</fullName>
    </submittedName>
</protein>
<accession>A0A2A9DK86</accession>
<dbReference type="AlphaFoldDB" id="A0A2A9DK86"/>
<reference evidence="2 3" key="1">
    <citation type="submission" date="2017-10" db="EMBL/GenBank/DDBJ databases">
        <title>Sequencing the genomes of 1000 actinobacteria strains.</title>
        <authorList>
            <person name="Klenk H.-P."/>
        </authorList>
    </citation>
    <scope>NUCLEOTIDE SEQUENCE [LARGE SCALE GENOMIC DNA]</scope>
    <source>
        <strain evidence="2 3">DSM 20688</strain>
    </source>
</reference>
<proteinExistence type="predicted"/>
<feature type="transmembrane region" description="Helical" evidence="1">
    <location>
        <begin position="39"/>
        <end position="66"/>
    </location>
</feature>
<feature type="transmembrane region" description="Helical" evidence="1">
    <location>
        <begin position="107"/>
        <end position="123"/>
    </location>
</feature>
<organism evidence="2 3">
    <name type="scientific">Corynebacterium renale</name>
    <dbReference type="NCBI Taxonomy" id="1724"/>
    <lineage>
        <taxon>Bacteria</taxon>
        <taxon>Bacillati</taxon>
        <taxon>Actinomycetota</taxon>
        <taxon>Actinomycetes</taxon>
        <taxon>Mycobacteriales</taxon>
        <taxon>Corynebacteriaceae</taxon>
        <taxon>Corynebacterium</taxon>
    </lineage>
</organism>
<evidence type="ECO:0000313" key="2">
    <source>
        <dbReference type="EMBL" id="PFG27023.1"/>
    </source>
</evidence>
<dbReference type="RefSeq" id="WP_098388642.1">
    <property type="nucleotide sequence ID" value="NZ_LS483404.1"/>
</dbReference>
<comment type="caution">
    <text evidence="2">The sequence shown here is derived from an EMBL/GenBank/DDBJ whole genome shotgun (WGS) entry which is preliminary data.</text>
</comment>
<dbReference type="EMBL" id="PDJF01000001">
    <property type="protein sequence ID" value="PFG27023.1"/>
    <property type="molecule type" value="Genomic_DNA"/>
</dbReference>